<comment type="caution">
    <text evidence="1">The sequence shown here is derived from an EMBL/GenBank/DDBJ whole genome shotgun (WGS) entry which is preliminary data.</text>
</comment>
<dbReference type="AlphaFoldDB" id="F2ATG2"/>
<organism evidence="1 2">
    <name type="scientific">Rhodopirellula baltica WH47</name>
    <dbReference type="NCBI Taxonomy" id="991778"/>
    <lineage>
        <taxon>Bacteria</taxon>
        <taxon>Pseudomonadati</taxon>
        <taxon>Planctomycetota</taxon>
        <taxon>Planctomycetia</taxon>
        <taxon>Pirellulales</taxon>
        <taxon>Pirellulaceae</taxon>
        <taxon>Rhodopirellula</taxon>
    </lineage>
</organism>
<reference evidence="1 2" key="1">
    <citation type="journal article" date="2013" name="Mar. Genomics">
        <title>Expression of sulfatases in Rhodopirellula baltica and the diversity of sulfatases in the genus Rhodopirellula.</title>
        <authorList>
            <person name="Wegner C.E."/>
            <person name="Richter-Heitmann T."/>
            <person name="Klindworth A."/>
            <person name="Klockow C."/>
            <person name="Richter M."/>
            <person name="Achstetter T."/>
            <person name="Glockner F.O."/>
            <person name="Harder J."/>
        </authorList>
    </citation>
    <scope>NUCLEOTIDE SEQUENCE [LARGE SCALE GENOMIC DNA]</scope>
    <source>
        <strain evidence="1 2">WH47</strain>
    </source>
</reference>
<evidence type="ECO:0000313" key="2">
    <source>
        <dbReference type="Proteomes" id="UP000006222"/>
    </source>
</evidence>
<sequence length="38" mass="4014">MLHRIRRLAVLAQSSSGGIRVNGWGPSADAIKLPRAAS</sequence>
<dbReference type="Proteomes" id="UP000006222">
    <property type="component" value="Unassembled WGS sequence"/>
</dbReference>
<accession>F2ATG2</accession>
<evidence type="ECO:0000313" key="1">
    <source>
        <dbReference type="EMBL" id="EGF27002.1"/>
    </source>
</evidence>
<protein>
    <submittedName>
        <fullName evidence="1">Uncharacterized protein</fullName>
    </submittedName>
</protein>
<name>F2ATG2_RHOBT</name>
<proteinExistence type="predicted"/>
<dbReference type="EMBL" id="AFAR01000167">
    <property type="protein sequence ID" value="EGF27002.1"/>
    <property type="molecule type" value="Genomic_DNA"/>
</dbReference>
<gene>
    <name evidence="1" type="ORF">RBWH47_05592</name>
</gene>